<dbReference type="GO" id="GO:0005829">
    <property type="term" value="C:cytosol"/>
    <property type="evidence" value="ECO:0007669"/>
    <property type="project" value="TreeGrafter"/>
</dbReference>
<dbReference type="Proteomes" id="UP000286715">
    <property type="component" value="Unassembled WGS sequence"/>
</dbReference>
<dbReference type="PRINTS" id="PR00987">
    <property type="entry name" value="TRNASYNTHGLU"/>
</dbReference>
<comment type="subcellular location">
    <subcellularLocation>
        <location evidence="8">Cytoplasm</location>
    </subcellularLocation>
</comment>
<evidence type="ECO:0000256" key="1">
    <source>
        <dbReference type="ARBA" id="ARBA00007894"/>
    </source>
</evidence>
<accession>A0A401XMQ2</accession>
<dbReference type="InterPro" id="IPR008925">
    <property type="entry name" value="aa_tRNA-synth_I_cd-bd_sf"/>
</dbReference>
<dbReference type="GO" id="GO:0005524">
    <property type="term" value="F:ATP binding"/>
    <property type="evidence" value="ECO:0007669"/>
    <property type="project" value="UniProtKB-UniRule"/>
</dbReference>
<dbReference type="InterPro" id="IPR014729">
    <property type="entry name" value="Rossmann-like_a/b/a_fold"/>
</dbReference>
<feature type="short sequence motif" description="'KMSKS' region" evidence="8">
    <location>
        <begin position="243"/>
        <end position="247"/>
    </location>
</feature>
<evidence type="ECO:0000256" key="2">
    <source>
        <dbReference type="ARBA" id="ARBA00022490"/>
    </source>
</evidence>
<evidence type="ECO:0000259" key="10">
    <source>
        <dbReference type="Pfam" id="PF19269"/>
    </source>
</evidence>
<evidence type="ECO:0000256" key="8">
    <source>
        <dbReference type="HAMAP-Rule" id="MF_00022"/>
    </source>
</evidence>
<dbReference type="InterPro" id="IPR049940">
    <property type="entry name" value="GluQ/Sye"/>
</dbReference>
<keyword evidence="3 8" id="KW-0436">Ligase</keyword>
<dbReference type="FunFam" id="3.40.50.620:FF:000127">
    <property type="entry name" value="Glutamate--tRNA ligase"/>
    <property type="match status" value="1"/>
</dbReference>
<proteinExistence type="inferred from homology"/>
<dbReference type="GO" id="GO:0000049">
    <property type="term" value="F:tRNA binding"/>
    <property type="evidence" value="ECO:0007669"/>
    <property type="project" value="InterPro"/>
</dbReference>
<sequence length="483" mass="56294">MGGVRTALYNYLFAKQDDGKFLIRIEDTDQTRTVSYAENYIFETLEWLGLIPDEGYIAEERKEYKQSNRKELYKQFVNKLLDSGAAYIAFDTPEELENIRELSNKSGKQWQYDSITRQYMRNSLTLPTDEVEKLLSSGTPHVVRLKLDRNEEVRFDDMIRGTVVFNTNNLDDKILFKSDGMPTYHLANVVDDHLMNITHVIRGEEWLPSTPIHVLLYKKLGLEEQMPKFAHLPLLLRPDGNGKLSKRDGEKYGFPVFPLQFTSENNVVVKGYKEIGFLPEAFINMLALLGWNPGTEQEIFSREELIQQFSINRISKSGAKFSYDKALWINHNHIKNSSSEYLFDYITKYFPIENLEKELFFRLIEVDKVRVNLLTEILEDYRSCIDYETNLDKEFYNLQIQKINKPIIENLIKKLKKLEETSLNGIDHFFKNFLNENNIKIGAIGLSLRALLMGKKSGPAISEIIYVLGKELTIKRLEKIYEI</sequence>
<feature type="domain" description="Aminoacyl-tRNA synthetase class I anticodon-binding" evidence="10">
    <location>
        <begin position="346"/>
        <end position="480"/>
    </location>
</feature>
<dbReference type="Gene3D" id="3.90.800.10">
    <property type="entry name" value="Glutamyl-tRNA Synthetase, Domain 3"/>
    <property type="match status" value="1"/>
</dbReference>
<dbReference type="GO" id="GO:0006424">
    <property type="term" value="P:glutamyl-tRNA aminoacylation"/>
    <property type="evidence" value="ECO:0007669"/>
    <property type="project" value="UniProtKB-UniRule"/>
</dbReference>
<evidence type="ECO:0000313" key="12">
    <source>
        <dbReference type="Proteomes" id="UP000286715"/>
    </source>
</evidence>
<comment type="function">
    <text evidence="8">Catalyzes the attachment of glutamate to tRNA(Glu) in a two-step reaction: glutamate is first activated by ATP to form Glu-AMP and then transferred to the acceptor end of tRNA(Glu).</text>
</comment>
<dbReference type="PANTHER" id="PTHR43311:SF2">
    <property type="entry name" value="GLUTAMATE--TRNA LIGASE, MITOCHONDRIAL-RELATED"/>
    <property type="match status" value="1"/>
</dbReference>
<gene>
    <name evidence="8 11" type="primary">gltX</name>
    <name evidence="11" type="ORF">JCM31826_17810</name>
</gene>
<dbReference type="InterPro" id="IPR000924">
    <property type="entry name" value="Glu/Gln-tRNA-synth"/>
</dbReference>
<dbReference type="InterPro" id="IPR020751">
    <property type="entry name" value="aa-tRNA-synth_I_codon-bd_sub2"/>
</dbReference>
<dbReference type="NCBIfam" id="TIGR00464">
    <property type="entry name" value="gltX_bact"/>
    <property type="match status" value="1"/>
</dbReference>
<dbReference type="EMBL" id="BHZE01000020">
    <property type="protein sequence ID" value="GCD78299.1"/>
    <property type="molecule type" value="Genomic_DNA"/>
</dbReference>
<dbReference type="Gene3D" id="1.10.1160.10">
    <property type="entry name" value="Glutamyl-trna Synthetase, Domain 2"/>
    <property type="match status" value="1"/>
</dbReference>
<dbReference type="GO" id="GO:0004818">
    <property type="term" value="F:glutamate-tRNA ligase activity"/>
    <property type="evidence" value="ECO:0007669"/>
    <property type="project" value="UniProtKB-UniRule"/>
</dbReference>
<evidence type="ECO:0000256" key="4">
    <source>
        <dbReference type="ARBA" id="ARBA00022741"/>
    </source>
</evidence>
<keyword evidence="4 8" id="KW-0547">Nucleotide-binding</keyword>
<dbReference type="Gene3D" id="3.40.50.620">
    <property type="entry name" value="HUPs"/>
    <property type="match status" value="1"/>
</dbReference>
<evidence type="ECO:0000256" key="6">
    <source>
        <dbReference type="ARBA" id="ARBA00022917"/>
    </source>
</evidence>
<keyword evidence="5 8" id="KW-0067">ATP-binding</keyword>
<dbReference type="GO" id="GO:0008270">
    <property type="term" value="F:zinc ion binding"/>
    <property type="evidence" value="ECO:0007669"/>
    <property type="project" value="InterPro"/>
</dbReference>
<dbReference type="InterPro" id="IPR020058">
    <property type="entry name" value="Glu/Gln-tRNA-synth_Ib_cat-dom"/>
</dbReference>
<dbReference type="PANTHER" id="PTHR43311">
    <property type="entry name" value="GLUTAMATE--TRNA LIGASE"/>
    <property type="match status" value="1"/>
</dbReference>
<dbReference type="CDD" id="cd00808">
    <property type="entry name" value="GluRS_core"/>
    <property type="match status" value="1"/>
</dbReference>
<evidence type="ECO:0000256" key="3">
    <source>
        <dbReference type="ARBA" id="ARBA00022598"/>
    </source>
</evidence>
<dbReference type="AlphaFoldDB" id="A0A401XMQ2"/>
<dbReference type="Pfam" id="PF19269">
    <property type="entry name" value="Anticodon_2"/>
    <property type="match status" value="1"/>
</dbReference>
<dbReference type="InterPro" id="IPR033910">
    <property type="entry name" value="GluRS_core"/>
</dbReference>
<keyword evidence="12" id="KW-1185">Reference proteome</keyword>
<dbReference type="Pfam" id="PF00749">
    <property type="entry name" value="tRNA-synt_1c"/>
    <property type="match status" value="1"/>
</dbReference>
<comment type="caution">
    <text evidence="11">The sequence shown here is derived from an EMBL/GenBank/DDBJ whole genome shotgun (WGS) entry which is preliminary data.</text>
</comment>
<reference evidence="11 12" key="1">
    <citation type="submission" date="2018-11" db="EMBL/GenBank/DDBJ databases">
        <title>Schleiferia aggregans sp. nov., a moderately thermophilic heterotrophic bacterium isolated from microbial mats at a terrestrial hot spring.</title>
        <authorList>
            <person name="Iino T."/>
            <person name="Ohkuma M."/>
            <person name="Haruta S."/>
        </authorList>
    </citation>
    <scope>NUCLEOTIDE SEQUENCE [LARGE SCALE GENOMIC DNA]</scope>
    <source>
        <strain evidence="11 12">LA</strain>
    </source>
</reference>
<dbReference type="InterPro" id="IPR020061">
    <property type="entry name" value="Glu_tRNA_lig_a-bdl"/>
</dbReference>
<feature type="binding site" evidence="8">
    <location>
        <position position="246"/>
    </location>
    <ligand>
        <name>ATP</name>
        <dbReference type="ChEBI" id="CHEBI:30616"/>
    </ligand>
</feature>
<evidence type="ECO:0000313" key="11">
    <source>
        <dbReference type="EMBL" id="GCD78299.1"/>
    </source>
</evidence>
<dbReference type="HAMAP" id="MF_00022">
    <property type="entry name" value="Glu_tRNA_synth_type1"/>
    <property type="match status" value="1"/>
</dbReference>
<evidence type="ECO:0000256" key="7">
    <source>
        <dbReference type="ARBA" id="ARBA00023146"/>
    </source>
</evidence>
<comment type="catalytic activity">
    <reaction evidence="8">
        <text>tRNA(Glu) + L-glutamate + ATP = L-glutamyl-tRNA(Glu) + AMP + diphosphate</text>
        <dbReference type="Rhea" id="RHEA:23540"/>
        <dbReference type="Rhea" id="RHEA-COMP:9663"/>
        <dbReference type="Rhea" id="RHEA-COMP:9680"/>
        <dbReference type="ChEBI" id="CHEBI:29985"/>
        <dbReference type="ChEBI" id="CHEBI:30616"/>
        <dbReference type="ChEBI" id="CHEBI:33019"/>
        <dbReference type="ChEBI" id="CHEBI:78442"/>
        <dbReference type="ChEBI" id="CHEBI:78520"/>
        <dbReference type="ChEBI" id="CHEBI:456215"/>
        <dbReference type="EC" id="6.1.1.17"/>
    </reaction>
</comment>
<protein>
    <recommendedName>
        <fullName evidence="8">Glutamate--tRNA ligase</fullName>
        <ecNumber evidence="8">6.1.1.17</ecNumber>
    </recommendedName>
    <alternativeName>
        <fullName evidence="8">Glutamyl-tRNA synthetase</fullName>
        <shortName evidence="8">GluRS</shortName>
    </alternativeName>
</protein>
<comment type="similarity">
    <text evidence="1 8">Belongs to the class-I aminoacyl-tRNA synthetase family. Glutamate--tRNA ligase type 1 subfamily.</text>
</comment>
<dbReference type="SUPFAM" id="SSF48163">
    <property type="entry name" value="An anticodon-binding domain of class I aminoacyl-tRNA synthetases"/>
    <property type="match status" value="1"/>
</dbReference>
<keyword evidence="6 8" id="KW-0648">Protein biosynthesis</keyword>
<organism evidence="11 12">
    <name type="scientific">Thermaurantimonas aggregans</name>
    <dbReference type="NCBI Taxonomy" id="2173829"/>
    <lineage>
        <taxon>Bacteria</taxon>
        <taxon>Pseudomonadati</taxon>
        <taxon>Bacteroidota</taxon>
        <taxon>Flavobacteriia</taxon>
        <taxon>Flavobacteriales</taxon>
        <taxon>Schleiferiaceae</taxon>
        <taxon>Thermaurantimonas</taxon>
    </lineage>
</organism>
<dbReference type="Gene3D" id="1.10.10.350">
    <property type="match status" value="1"/>
</dbReference>
<dbReference type="SUPFAM" id="SSF52374">
    <property type="entry name" value="Nucleotidylyl transferase"/>
    <property type="match status" value="1"/>
</dbReference>
<comment type="subunit">
    <text evidence="8">Monomer.</text>
</comment>
<dbReference type="InterPro" id="IPR004527">
    <property type="entry name" value="Glu-tRNA-ligase_bac/mito"/>
</dbReference>
<keyword evidence="2 8" id="KW-0963">Cytoplasm</keyword>
<evidence type="ECO:0000259" key="9">
    <source>
        <dbReference type="Pfam" id="PF00749"/>
    </source>
</evidence>
<name>A0A401XMQ2_9FLAO</name>
<feature type="domain" description="Glutamyl/glutaminyl-tRNA synthetase class Ib catalytic" evidence="9">
    <location>
        <begin position="2"/>
        <end position="325"/>
    </location>
</feature>
<comment type="caution">
    <text evidence="8">Lacks conserved residue(s) required for the propagation of feature annotation.</text>
</comment>
<evidence type="ECO:0000256" key="5">
    <source>
        <dbReference type="ARBA" id="ARBA00022840"/>
    </source>
</evidence>
<dbReference type="InterPro" id="IPR045462">
    <property type="entry name" value="aa-tRNA-synth_I_cd-bd"/>
</dbReference>
<keyword evidence="7 8" id="KW-0030">Aminoacyl-tRNA synthetase</keyword>
<dbReference type="EC" id="6.1.1.17" evidence="8"/>